<sequence length="349" mass="39851">MMMKLDMRKAYYLVEWEFLISLLRAYGFSEVWCGRVRSCISTVKFRLLFNGEPSAEFQPSKGIRQGDPLSPLLFILMSNALSFLIKKAPQRHVIKGLKLNRSCPSLTHCLFADDTIIFGEASVSEEEKILSILNDYGSITGQEVNREKSSMFFSYNVPIDEQEGIVQTSGFAASICHSKYLGVPTEWGRSKKETFQFLLHRMETRGESWKSLLLSPGGKEVLLKVVFQAIPSFIKCLFLLPRSTMEKMDAMLKNFFWGGSLSKKTIHWRAGHDSLCPERGGRPWLPTFPYLQFSTAGQTGMESNHKLDALWVKVLKSIYFPHSDFLNAKKGGKASWIWVSLWEAKKRMK</sequence>
<evidence type="ECO:0000313" key="2">
    <source>
        <dbReference type="EMBL" id="CAL1413718.1"/>
    </source>
</evidence>
<dbReference type="PANTHER" id="PTHR33116:SF86">
    <property type="entry name" value="REVERSE TRANSCRIPTASE DOMAIN-CONTAINING PROTEIN"/>
    <property type="match status" value="1"/>
</dbReference>
<accession>A0AAV2GSG0</accession>
<dbReference type="SUPFAM" id="SSF56672">
    <property type="entry name" value="DNA/RNA polymerases"/>
    <property type="match status" value="1"/>
</dbReference>
<evidence type="ECO:0000259" key="1">
    <source>
        <dbReference type="PROSITE" id="PS50878"/>
    </source>
</evidence>
<dbReference type="Proteomes" id="UP001497516">
    <property type="component" value="Chromosome 9"/>
</dbReference>
<reference evidence="2 3" key="1">
    <citation type="submission" date="2024-04" db="EMBL/GenBank/DDBJ databases">
        <authorList>
            <person name="Fracassetti M."/>
        </authorList>
    </citation>
    <scope>NUCLEOTIDE SEQUENCE [LARGE SCALE GENOMIC DNA]</scope>
</reference>
<proteinExistence type="predicted"/>
<dbReference type="Pfam" id="PF00078">
    <property type="entry name" value="RVT_1"/>
    <property type="match status" value="1"/>
</dbReference>
<name>A0AAV2GSG0_9ROSI</name>
<dbReference type="InterPro" id="IPR043502">
    <property type="entry name" value="DNA/RNA_pol_sf"/>
</dbReference>
<gene>
    <name evidence="2" type="ORF">LTRI10_LOCUS52928</name>
</gene>
<protein>
    <recommendedName>
        <fullName evidence="1">Reverse transcriptase domain-containing protein</fullName>
    </recommendedName>
</protein>
<keyword evidence="3" id="KW-1185">Reference proteome</keyword>
<dbReference type="EMBL" id="OZ034822">
    <property type="protein sequence ID" value="CAL1413718.1"/>
    <property type="molecule type" value="Genomic_DNA"/>
</dbReference>
<dbReference type="InterPro" id="IPR000477">
    <property type="entry name" value="RT_dom"/>
</dbReference>
<dbReference type="PROSITE" id="PS50878">
    <property type="entry name" value="RT_POL"/>
    <property type="match status" value="1"/>
</dbReference>
<dbReference type="AlphaFoldDB" id="A0AAV2GSG0"/>
<evidence type="ECO:0000313" key="3">
    <source>
        <dbReference type="Proteomes" id="UP001497516"/>
    </source>
</evidence>
<organism evidence="2 3">
    <name type="scientific">Linum trigynum</name>
    <dbReference type="NCBI Taxonomy" id="586398"/>
    <lineage>
        <taxon>Eukaryota</taxon>
        <taxon>Viridiplantae</taxon>
        <taxon>Streptophyta</taxon>
        <taxon>Embryophyta</taxon>
        <taxon>Tracheophyta</taxon>
        <taxon>Spermatophyta</taxon>
        <taxon>Magnoliopsida</taxon>
        <taxon>eudicotyledons</taxon>
        <taxon>Gunneridae</taxon>
        <taxon>Pentapetalae</taxon>
        <taxon>rosids</taxon>
        <taxon>fabids</taxon>
        <taxon>Malpighiales</taxon>
        <taxon>Linaceae</taxon>
        <taxon>Linum</taxon>
    </lineage>
</organism>
<dbReference type="PANTHER" id="PTHR33116">
    <property type="entry name" value="REVERSE TRANSCRIPTASE ZINC-BINDING DOMAIN-CONTAINING PROTEIN-RELATED-RELATED"/>
    <property type="match status" value="1"/>
</dbReference>
<feature type="domain" description="Reverse transcriptase" evidence="1">
    <location>
        <begin position="1"/>
        <end position="173"/>
    </location>
</feature>